<dbReference type="AlphaFoldDB" id="A0A2G9WTC7"/>
<dbReference type="InterPro" id="IPR016166">
    <property type="entry name" value="FAD-bd_PCMH"/>
</dbReference>
<dbReference type="PANTHER" id="PTHR11748">
    <property type="entry name" value="D-LACTATE DEHYDROGENASE"/>
    <property type="match status" value="1"/>
</dbReference>
<reference evidence="9 10" key="1">
    <citation type="submission" date="2017-08" db="EMBL/GenBank/DDBJ databases">
        <title>Pleomorphomonas carboxidotrophicus sp. nov., a new mesophilic hydrogenogenic carboxidotroph.</title>
        <authorList>
            <person name="Esquivel-Elizondo S."/>
            <person name="Krajmalnik-Brown R."/>
            <person name="Maldonado J."/>
        </authorList>
    </citation>
    <scope>NUCLEOTIDE SEQUENCE [LARGE SCALE GENOMIC DNA]</scope>
    <source>
        <strain evidence="9 10">SVCO-16</strain>
    </source>
</reference>
<dbReference type="Gene3D" id="3.30.70.2740">
    <property type="match status" value="1"/>
</dbReference>
<dbReference type="SUPFAM" id="SSF56176">
    <property type="entry name" value="FAD-binding/transporter-associated domain-like"/>
    <property type="match status" value="1"/>
</dbReference>
<proteinExistence type="inferred from homology"/>
<dbReference type="GO" id="GO:0008720">
    <property type="term" value="F:D-lactate dehydrogenase (NAD+) activity"/>
    <property type="evidence" value="ECO:0007669"/>
    <property type="project" value="TreeGrafter"/>
</dbReference>
<dbReference type="InterPro" id="IPR036318">
    <property type="entry name" value="FAD-bd_PCMH-like_sf"/>
</dbReference>
<keyword evidence="4" id="KW-0274">FAD</keyword>
<dbReference type="Pfam" id="PF02913">
    <property type="entry name" value="FAD-oxidase_C"/>
    <property type="match status" value="1"/>
</dbReference>
<dbReference type="Proteomes" id="UP000231070">
    <property type="component" value="Unassembled WGS sequence"/>
</dbReference>
<comment type="caution">
    <text evidence="9">The sequence shown here is derived from an EMBL/GenBank/DDBJ whole genome shotgun (WGS) entry which is preliminary data.</text>
</comment>
<dbReference type="GO" id="GO:0071949">
    <property type="term" value="F:FAD binding"/>
    <property type="evidence" value="ECO:0007669"/>
    <property type="project" value="InterPro"/>
</dbReference>
<dbReference type="EC" id="1.1.2.4" evidence="7"/>
<gene>
    <name evidence="9" type="ORF">CJ014_17510</name>
</gene>
<evidence type="ECO:0000256" key="4">
    <source>
        <dbReference type="ARBA" id="ARBA00022827"/>
    </source>
</evidence>
<accession>A0A2G9WTC7</accession>
<dbReference type="GO" id="GO:0004458">
    <property type="term" value="F:D-lactate dehydrogenase (cytochrome) activity"/>
    <property type="evidence" value="ECO:0007669"/>
    <property type="project" value="UniProtKB-EC"/>
</dbReference>
<protein>
    <recommendedName>
        <fullName evidence="7">D-lactate dehydrogenase (cytochrome)</fullName>
        <ecNumber evidence="7">1.1.2.4</ecNumber>
    </recommendedName>
</protein>
<name>A0A2G9WTC7_9HYPH</name>
<evidence type="ECO:0000256" key="2">
    <source>
        <dbReference type="ARBA" id="ARBA00008000"/>
    </source>
</evidence>
<evidence type="ECO:0000313" key="10">
    <source>
        <dbReference type="Proteomes" id="UP000231070"/>
    </source>
</evidence>
<dbReference type="FunFam" id="1.10.45.10:FF:000001">
    <property type="entry name" value="D-lactate dehydrogenase mitochondrial"/>
    <property type="match status" value="1"/>
</dbReference>
<dbReference type="PROSITE" id="PS51387">
    <property type="entry name" value="FAD_PCMH"/>
    <property type="match status" value="1"/>
</dbReference>
<dbReference type="InterPro" id="IPR016169">
    <property type="entry name" value="FAD-bd_PCMH_sub2"/>
</dbReference>
<feature type="domain" description="FAD-binding PCMH-type" evidence="8">
    <location>
        <begin position="44"/>
        <end position="221"/>
    </location>
</feature>
<evidence type="ECO:0000313" key="9">
    <source>
        <dbReference type="EMBL" id="PIO97924.1"/>
    </source>
</evidence>
<keyword evidence="10" id="KW-1185">Reference proteome</keyword>
<dbReference type="InterPro" id="IPR006094">
    <property type="entry name" value="Oxid_FAD_bind_N"/>
</dbReference>
<keyword evidence="3" id="KW-0285">Flavoprotein</keyword>
<comment type="cofactor">
    <cofactor evidence="1">
        <name>FAD</name>
        <dbReference type="ChEBI" id="CHEBI:57692"/>
    </cofactor>
</comment>
<dbReference type="Gene3D" id="3.30.465.10">
    <property type="match status" value="1"/>
</dbReference>
<dbReference type="FunFam" id="3.30.465.10:FF:000016">
    <property type="entry name" value="probable D-lactate dehydrogenase, mitochondrial"/>
    <property type="match status" value="1"/>
</dbReference>
<evidence type="ECO:0000256" key="7">
    <source>
        <dbReference type="ARBA" id="ARBA00038897"/>
    </source>
</evidence>
<dbReference type="Pfam" id="PF01565">
    <property type="entry name" value="FAD_binding_4"/>
    <property type="match status" value="1"/>
</dbReference>
<dbReference type="FunFam" id="3.30.70.2740:FF:000001">
    <property type="entry name" value="D-lactate dehydrogenase mitochondrial"/>
    <property type="match status" value="1"/>
</dbReference>
<evidence type="ECO:0000259" key="8">
    <source>
        <dbReference type="PROSITE" id="PS51387"/>
    </source>
</evidence>
<evidence type="ECO:0000256" key="6">
    <source>
        <dbReference type="ARBA" id="ARBA00023002"/>
    </source>
</evidence>
<dbReference type="InterPro" id="IPR016171">
    <property type="entry name" value="Vanillyl_alc_oxidase_C-sub2"/>
</dbReference>
<evidence type="ECO:0000256" key="5">
    <source>
        <dbReference type="ARBA" id="ARBA00022946"/>
    </source>
</evidence>
<keyword evidence="5" id="KW-0809">Transit peptide</keyword>
<dbReference type="EMBL" id="NQVN01000013">
    <property type="protein sequence ID" value="PIO97924.1"/>
    <property type="molecule type" value="Genomic_DNA"/>
</dbReference>
<keyword evidence="6" id="KW-0560">Oxidoreductase</keyword>
<dbReference type="OrthoDB" id="9809290at2"/>
<dbReference type="GO" id="GO:1903457">
    <property type="term" value="P:lactate catabolic process"/>
    <property type="evidence" value="ECO:0007669"/>
    <property type="project" value="TreeGrafter"/>
</dbReference>
<dbReference type="InterPro" id="IPR004113">
    <property type="entry name" value="FAD-bd_oxidored_4_C"/>
</dbReference>
<dbReference type="PANTHER" id="PTHR11748:SF111">
    <property type="entry name" value="D-LACTATE DEHYDROGENASE, MITOCHONDRIAL-RELATED"/>
    <property type="match status" value="1"/>
</dbReference>
<dbReference type="InterPro" id="IPR016164">
    <property type="entry name" value="FAD-linked_Oxase-like_C"/>
</dbReference>
<evidence type="ECO:0000256" key="1">
    <source>
        <dbReference type="ARBA" id="ARBA00001974"/>
    </source>
</evidence>
<dbReference type="RefSeq" id="WP_100081789.1">
    <property type="nucleotide sequence ID" value="NZ_NQVN01000013.1"/>
</dbReference>
<organism evidence="9 10">
    <name type="scientific">Pleomorphomonas carboxyditropha</name>
    <dbReference type="NCBI Taxonomy" id="2023338"/>
    <lineage>
        <taxon>Bacteria</taxon>
        <taxon>Pseudomonadati</taxon>
        <taxon>Pseudomonadota</taxon>
        <taxon>Alphaproteobacteria</taxon>
        <taxon>Hyphomicrobiales</taxon>
        <taxon>Pleomorphomonadaceae</taxon>
        <taxon>Pleomorphomonas</taxon>
    </lineage>
</organism>
<dbReference type="SUPFAM" id="SSF55103">
    <property type="entry name" value="FAD-linked oxidases, C-terminal domain"/>
    <property type="match status" value="1"/>
</dbReference>
<evidence type="ECO:0000256" key="3">
    <source>
        <dbReference type="ARBA" id="ARBA00022630"/>
    </source>
</evidence>
<sequence>MNSPFRLKPDVAAAVAELKARFGARARDAEAVRRHHGADESHHAVGLPDVVVEPETTEEVAEIVRIAGRHRVPLVPFGAGSGLEGAAIPVHGGISLDTIRLNRILEIREADMIARVEAGVRRQTLNAFLRDTGLFFPVDPGADASIGGMVGTGASGTNAVRFGVMRENVLGLTVVLADGRVVRTGSLARKSSAGYDLTRLVVGSEGTLGIVTEVTLRLHPLPDSVSAVAGFATLEGAVRAVVDIRRMGLEIGRVELLDARLIGVIGRHSTVRLPEKPTLYFEFHGSRPQIDAVAGTVAEIVAEHGGDAIAWMRTADEARALWETRRLGLGWAGSERPGSRSWPSDVCVPVSRLAEVIVETEADVAASHVPAYIVGHVGDGNFHCVFKLKADDPAEVAEVARLNARIVGRAIAAGGTSTGEHGVGLGKRAYLEAEHGRDAVAVMALLKKALDPDNILNPGKVLPDDIAAAAGLPLPFA</sequence>
<dbReference type="Gene3D" id="1.10.45.10">
    <property type="entry name" value="Vanillyl-alcohol Oxidase, Chain A, domain 4"/>
    <property type="match status" value="1"/>
</dbReference>
<comment type="similarity">
    <text evidence="2">Belongs to the FAD-binding oxidoreductase/transferase type 4 family.</text>
</comment>